<sequence length="135" mass="15095">MTRLLEEINTQIVPPELMADVMQSHAKLHSAARADITEQLLCIIKETRSVETAEDLGRLGISIDFRIRALSKFILDAKNLGLSIDLEDGSSMIKWELVQCAAQEPMLEGNDGYPEFDAQRLLGRYLKLVPVEGRA</sequence>
<dbReference type="AlphaFoldDB" id="A0A1N6CMK2"/>
<organism evidence="1 2">
    <name type="scientific">Parasphingorhabdus marina DSM 22363</name>
    <dbReference type="NCBI Taxonomy" id="1123272"/>
    <lineage>
        <taxon>Bacteria</taxon>
        <taxon>Pseudomonadati</taxon>
        <taxon>Pseudomonadota</taxon>
        <taxon>Alphaproteobacteria</taxon>
        <taxon>Sphingomonadales</taxon>
        <taxon>Sphingomonadaceae</taxon>
        <taxon>Parasphingorhabdus</taxon>
    </lineage>
</organism>
<dbReference type="Proteomes" id="UP000185192">
    <property type="component" value="Unassembled WGS sequence"/>
</dbReference>
<dbReference type="STRING" id="1123272.SAMN02745824_0249"/>
<name>A0A1N6CMK2_9SPHN</name>
<reference evidence="2" key="1">
    <citation type="submission" date="2016-11" db="EMBL/GenBank/DDBJ databases">
        <authorList>
            <person name="Varghese N."/>
            <person name="Submissions S."/>
        </authorList>
    </citation>
    <scope>NUCLEOTIDE SEQUENCE [LARGE SCALE GENOMIC DNA]</scope>
    <source>
        <strain evidence="2">DSM 22363</strain>
    </source>
</reference>
<evidence type="ECO:0000313" key="1">
    <source>
        <dbReference type="EMBL" id="SIN59716.1"/>
    </source>
</evidence>
<proteinExistence type="predicted"/>
<accession>A0A1N6CMK2</accession>
<dbReference type="EMBL" id="FSQW01000001">
    <property type="protein sequence ID" value="SIN59716.1"/>
    <property type="molecule type" value="Genomic_DNA"/>
</dbReference>
<keyword evidence="2" id="KW-1185">Reference proteome</keyword>
<gene>
    <name evidence="1" type="ORF">SAMN02745824_0249</name>
</gene>
<protein>
    <submittedName>
        <fullName evidence="1">Uncharacterized protein</fullName>
    </submittedName>
</protein>
<dbReference type="RefSeq" id="WP_074203349.1">
    <property type="nucleotide sequence ID" value="NZ_FSQW01000001.1"/>
</dbReference>
<evidence type="ECO:0000313" key="2">
    <source>
        <dbReference type="Proteomes" id="UP000185192"/>
    </source>
</evidence>